<accession>A0A517TVP7</accession>
<protein>
    <submittedName>
        <fullName evidence="2">Uncharacterized protein</fullName>
    </submittedName>
</protein>
<dbReference type="RefSeq" id="WP_145432024.1">
    <property type="nucleotide sequence ID" value="NZ_CP036339.1"/>
</dbReference>
<evidence type="ECO:0000313" key="3">
    <source>
        <dbReference type="Proteomes" id="UP000317909"/>
    </source>
</evidence>
<gene>
    <name evidence="2" type="ORF">I41_16290</name>
</gene>
<organism evidence="2 3">
    <name type="scientific">Lacipirellula limnantheis</name>
    <dbReference type="NCBI Taxonomy" id="2528024"/>
    <lineage>
        <taxon>Bacteria</taxon>
        <taxon>Pseudomonadati</taxon>
        <taxon>Planctomycetota</taxon>
        <taxon>Planctomycetia</taxon>
        <taxon>Pirellulales</taxon>
        <taxon>Lacipirellulaceae</taxon>
        <taxon>Lacipirellula</taxon>
    </lineage>
</organism>
<keyword evidence="1" id="KW-0812">Transmembrane</keyword>
<keyword evidence="1" id="KW-1133">Transmembrane helix</keyword>
<proteinExistence type="predicted"/>
<dbReference type="AlphaFoldDB" id="A0A517TVP7"/>
<evidence type="ECO:0000256" key="1">
    <source>
        <dbReference type="SAM" id="Phobius"/>
    </source>
</evidence>
<dbReference type="EMBL" id="CP036339">
    <property type="protein sequence ID" value="QDT72451.1"/>
    <property type="molecule type" value="Genomic_DNA"/>
</dbReference>
<feature type="transmembrane region" description="Helical" evidence="1">
    <location>
        <begin position="6"/>
        <end position="26"/>
    </location>
</feature>
<sequence length="101" mass="11356">MPRPRFTLRVMLAATAIAAVIAWQFGTVLQRKWALKSGHIFIFAREAPDDPSPTPLPLNAFRSLLGDEPVRFIYVDTKGDGEQTIDGLKRLFPEAQVVRSY</sequence>
<dbReference type="Proteomes" id="UP000317909">
    <property type="component" value="Chromosome"/>
</dbReference>
<dbReference type="OrthoDB" id="9912789at2"/>
<keyword evidence="1" id="KW-0472">Membrane</keyword>
<name>A0A517TVP7_9BACT</name>
<keyword evidence="3" id="KW-1185">Reference proteome</keyword>
<dbReference type="KEGG" id="llh:I41_16290"/>
<reference evidence="2 3" key="1">
    <citation type="submission" date="2019-02" db="EMBL/GenBank/DDBJ databases">
        <title>Deep-cultivation of Planctomycetes and their phenomic and genomic characterization uncovers novel biology.</title>
        <authorList>
            <person name="Wiegand S."/>
            <person name="Jogler M."/>
            <person name="Boedeker C."/>
            <person name="Pinto D."/>
            <person name="Vollmers J."/>
            <person name="Rivas-Marin E."/>
            <person name="Kohn T."/>
            <person name="Peeters S.H."/>
            <person name="Heuer A."/>
            <person name="Rast P."/>
            <person name="Oberbeckmann S."/>
            <person name="Bunk B."/>
            <person name="Jeske O."/>
            <person name="Meyerdierks A."/>
            <person name="Storesund J.E."/>
            <person name="Kallscheuer N."/>
            <person name="Luecker S."/>
            <person name="Lage O.M."/>
            <person name="Pohl T."/>
            <person name="Merkel B.J."/>
            <person name="Hornburger P."/>
            <person name="Mueller R.-W."/>
            <person name="Bruemmer F."/>
            <person name="Labrenz M."/>
            <person name="Spormann A.M."/>
            <person name="Op den Camp H."/>
            <person name="Overmann J."/>
            <person name="Amann R."/>
            <person name="Jetten M.S.M."/>
            <person name="Mascher T."/>
            <person name="Medema M.H."/>
            <person name="Devos D.P."/>
            <person name="Kaster A.-K."/>
            <person name="Ovreas L."/>
            <person name="Rohde M."/>
            <person name="Galperin M.Y."/>
            <person name="Jogler C."/>
        </authorList>
    </citation>
    <scope>NUCLEOTIDE SEQUENCE [LARGE SCALE GENOMIC DNA]</scope>
    <source>
        <strain evidence="2 3">I41</strain>
    </source>
</reference>
<evidence type="ECO:0000313" key="2">
    <source>
        <dbReference type="EMBL" id="QDT72451.1"/>
    </source>
</evidence>